<evidence type="ECO:0000256" key="6">
    <source>
        <dbReference type="ARBA" id="ARBA00056497"/>
    </source>
</evidence>
<dbReference type="EMBL" id="CP012332">
    <property type="protein sequence ID" value="AKU91815.1"/>
    <property type="molecule type" value="Genomic_DNA"/>
</dbReference>
<dbReference type="GO" id="GO:0015940">
    <property type="term" value="P:pantothenate biosynthetic process"/>
    <property type="evidence" value="ECO:0007669"/>
    <property type="project" value="UniProtKB-UniRule"/>
</dbReference>
<evidence type="ECO:0000313" key="12">
    <source>
        <dbReference type="EMBL" id="AKU91815.1"/>
    </source>
</evidence>
<keyword evidence="5 7" id="KW-0808">Transferase</keyword>
<name>A0A0K1PE71_9BACT</name>
<feature type="active site" description="Proton acceptor" evidence="7 8">
    <location>
        <position position="184"/>
    </location>
</feature>
<dbReference type="InterPro" id="IPR040442">
    <property type="entry name" value="Pyrv_kinase-like_dom_sf"/>
</dbReference>
<feature type="binding site" evidence="7 9">
    <location>
        <position position="115"/>
    </location>
    <ligand>
        <name>3-methyl-2-oxobutanoate</name>
        <dbReference type="ChEBI" id="CHEBI:11851"/>
    </ligand>
</feature>
<keyword evidence="13" id="KW-1185">Reference proteome</keyword>
<dbReference type="UniPathway" id="UPA00028">
    <property type="reaction ID" value="UER00003"/>
</dbReference>
<comment type="subunit">
    <text evidence="3 7">Homodecamer; pentamer of dimers.</text>
</comment>
<dbReference type="Gene3D" id="3.20.20.60">
    <property type="entry name" value="Phosphoenolpyruvate-binding domains"/>
    <property type="match status" value="1"/>
</dbReference>
<evidence type="ECO:0000256" key="3">
    <source>
        <dbReference type="ARBA" id="ARBA00011424"/>
    </source>
</evidence>
<dbReference type="InterPro" id="IPR015813">
    <property type="entry name" value="Pyrv/PenolPyrv_kinase-like_dom"/>
</dbReference>
<dbReference type="KEGG" id="vin:AKJ08_2202"/>
<gene>
    <name evidence="7" type="primary">panB</name>
    <name evidence="12" type="ORF">AKJ08_2202</name>
</gene>
<evidence type="ECO:0000256" key="9">
    <source>
        <dbReference type="PIRSR" id="PIRSR000388-2"/>
    </source>
</evidence>
<dbReference type="PANTHER" id="PTHR20881">
    <property type="entry name" value="3-METHYL-2-OXOBUTANOATE HYDROXYMETHYLTRANSFERASE"/>
    <property type="match status" value="1"/>
</dbReference>
<sequence>MANKVTIHTLRKMKQAGERIGMLTCYDATFARILDGAGAEVLLVGDSLGNVFQGEKTTLPVTVDQIIYHLRAVCRGTSRAHVVGDMPFMSYQTSVDEAVRNAGRLVAEGGAEAVKLEGGADFDEVIRKIVRAGIPVMGHIGLTPQSVHRMGGYVIQGRDEEKAKKLLDDALALEAAGCYSVVLEGIPATVAEEITSKLSIPTIGIGAGPSCDGQVLVIYDLLGMDPSFSPKFVKRYAQLHETIGGAVRTYLEEVKSAAFPSEAHSFQMTPQVRSVPDAGAELPGLYGGSKAQTGSN</sequence>
<evidence type="ECO:0000256" key="10">
    <source>
        <dbReference type="PIRSR" id="PIRSR000388-3"/>
    </source>
</evidence>
<comment type="cofactor">
    <cofactor evidence="7 10">
        <name>Mg(2+)</name>
        <dbReference type="ChEBI" id="CHEBI:18420"/>
    </cofactor>
    <text evidence="7 10">Binds 1 Mg(2+) ion per subunit.</text>
</comment>
<evidence type="ECO:0000256" key="7">
    <source>
        <dbReference type="HAMAP-Rule" id="MF_00156"/>
    </source>
</evidence>
<dbReference type="PATRIC" id="fig|1391653.3.peg.2301"/>
<dbReference type="RefSeq" id="WP_082343062.1">
    <property type="nucleotide sequence ID" value="NZ_CP012332.1"/>
</dbReference>
<evidence type="ECO:0000256" key="1">
    <source>
        <dbReference type="ARBA" id="ARBA00005033"/>
    </source>
</evidence>
<dbReference type="GO" id="GO:0005737">
    <property type="term" value="C:cytoplasm"/>
    <property type="evidence" value="ECO:0007669"/>
    <property type="project" value="UniProtKB-SubCell"/>
</dbReference>
<dbReference type="InterPro" id="IPR003700">
    <property type="entry name" value="Pantoate_hydroxy_MeTrfase"/>
</dbReference>
<dbReference type="NCBIfam" id="TIGR00222">
    <property type="entry name" value="panB"/>
    <property type="match status" value="1"/>
</dbReference>
<evidence type="ECO:0000256" key="5">
    <source>
        <dbReference type="ARBA" id="ARBA00022679"/>
    </source>
</evidence>
<dbReference type="GO" id="GO:0003864">
    <property type="term" value="F:3-methyl-2-oxobutanoate hydroxymethyltransferase activity"/>
    <property type="evidence" value="ECO:0007669"/>
    <property type="project" value="UniProtKB-UniRule"/>
</dbReference>
<dbReference type="STRING" id="1391653.AKJ08_2202"/>
<evidence type="ECO:0000256" key="4">
    <source>
        <dbReference type="ARBA" id="ARBA00022655"/>
    </source>
</evidence>
<dbReference type="SUPFAM" id="SSF51621">
    <property type="entry name" value="Phosphoenolpyruvate/pyruvate domain"/>
    <property type="match status" value="1"/>
</dbReference>
<dbReference type="GO" id="GO:0000287">
    <property type="term" value="F:magnesium ion binding"/>
    <property type="evidence" value="ECO:0007669"/>
    <property type="project" value="TreeGrafter"/>
</dbReference>
<comment type="function">
    <text evidence="6 7">Catalyzes the reversible reaction in which hydroxymethyl group from 5,10-methylenetetrahydrofolate is transferred onto alpha-ketoisovalerate to form ketopantoate.</text>
</comment>
<feature type="region of interest" description="Disordered" evidence="11">
    <location>
        <begin position="277"/>
        <end position="296"/>
    </location>
</feature>
<evidence type="ECO:0000256" key="11">
    <source>
        <dbReference type="SAM" id="MobiDB-lite"/>
    </source>
</evidence>
<dbReference type="HAMAP" id="MF_00156">
    <property type="entry name" value="PanB"/>
    <property type="match status" value="1"/>
</dbReference>
<dbReference type="Pfam" id="PF02548">
    <property type="entry name" value="Pantoate_transf"/>
    <property type="match status" value="1"/>
</dbReference>
<protein>
    <recommendedName>
        <fullName evidence="7">3-methyl-2-oxobutanoate hydroxymethyltransferase</fullName>
        <ecNumber evidence="7">2.1.2.11</ecNumber>
    </recommendedName>
    <alternativeName>
        <fullName evidence="7">Ketopantoate hydroxymethyltransferase</fullName>
        <shortName evidence="7">KPHMT</shortName>
    </alternativeName>
</protein>
<dbReference type="AlphaFoldDB" id="A0A0K1PE71"/>
<comment type="similarity">
    <text evidence="2 7">Belongs to the PanB family.</text>
</comment>
<dbReference type="Proteomes" id="UP000055590">
    <property type="component" value="Chromosome"/>
</dbReference>
<dbReference type="GO" id="GO:0008168">
    <property type="term" value="F:methyltransferase activity"/>
    <property type="evidence" value="ECO:0007669"/>
    <property type="project" value="UniProtKB-KW"/>
</dbReference>
<keyword evidence="4 7" id="KW-0566">Pantothenate biosynthesis</keyword>
<feature type="binding site" evidence="7 10">
    <location>
        <position position="85"/>
    </location>
    <ligand>
        <name>Mg(2+)</name>
        <dbReference type="ChEBI" id="CHEBI:18420"/>
    </ligand>
</feature>
<keyword evidence="7 10" id="KW-0479">Metal-binding</keyword>
<evidence type="ECO:0000256" key="8">
    <source>
        <dbReference type="PIRSR" id="PIRSR000388-1"/>
    </source>
</evidence>
<evidence type="ECO:0000313" key="13">
    <source>
        <dbReference type="Proteomes" id="UP000055590"/>
    </source>
</evidence>
<dbReference type="PIRSF" id="PIRSF000388">
    <property type="entry name" value="Pantoate_hydroxy_MeTrfase"/>
    <property type="match status" value="1"/>
</dbReference>
<organism evidence="12 13">
    <name type="scientific">Vulgatibacter incomptus</name>
    <dbReference type="NCBI Taxonomy" id="1391653"/>
    <lineage>
        <taxon>Bacteria</taxon>
        <taxon>Pseudomonadati</taxon>
        <taxon>Myxococcota</taxon>
        <taxon>Myxococcia</taxon>
        <taxon>Myxococcales</taxon>
        <taxon>Cystobacterineae</taxon>
        <taxon>Vulgatibacteraceae</taxon>
        <taxon>Vulgatibacter</taxon>
    </lineage>
</organism>
<dbReference type="GO" id="GO:0032259">
    <property type="term" value="P:methylation"/>
    <property type="evidence" value="ECO:0007669"/>
    <property type="project" value="UniProtKB-KW"/>
</dbReference>
<dbReference type="PANTHER" id="PTHR20881:SF0">
    <property type="entry name" value="3-METHYL-2-OXOBUTANOATE HYDROXYMETHYLTRANSFERASE"/>
    <property type="match status" value="1"/>
</dbReference>
<reference evidence="12 13" key="1">
    <citation type="submission" date="2015-08" db="EMBL/GenBank/DDBJ databases">
        <authorList>
            <person name="Babu N.S."/>
            <person name="Beckwith C.J."/>
            <person name="Beseler K.G."/>
            <person name="Brison A."/>
            <person name="Carone J.V."/>
            <person name="Caskin T.P."/>
            <person name="Diamond M."/>
            <person name="Durham M.E."/>
            <person name="Foxe J.M."/>
            <person name="Go M."/>
            <person name="Henderson B.A."/>
            <person name="Jones I.B."/>
            <person name="McGettigan J.A."/>
            <person name="Micheletti S.J."/>
            <person name="Nasrallah M.E."/>
            <person name="Ortiz D."/>
            <person name="Piller C.R."/>
            <person name="Privatt S.R."/>
            <person name="Schneider S.L."/>
            <person name="Sharp S."/>
            <person name="Smith T.C."/>
            <person name="Stanton J.D."/>
            <person name="Ullery H.E."/>
            <person name="Wilson R.J."/>
            <person name="Serrano M.G."/>
            <person name="Buck G."/>
            <person name="Lee V."/>
            <person name="Wang Y."/>
            <person name="Carvalho R."/>
            <person name="Voegtly L."/>
            <person name="Shi R."/>
            <person name="Duckworth R."/>
            <person name="Johnson A."/>
            <person name="Loviza R."/>
            <person name="Walstead R."/>
            <person name="Shah Z."/>
            <person name="Kiflezghi M."/>
            <person name="Wade K."/>
            <person name="Ball S.L."/>
            <person name="Bradley K.W."/>
            <person name="Asai D.J."/>
            <person name="Bowman C.A."/>
            <person name="Russell D.A."/>
            <person name="Pope W.H."/>
            <person name="Jacobs-Sera D."/>
            <person name="Hendrix R.W."/>
            <person name="Hatfull G.F."/>
        </authorList>
    </citation>
    <scope>NUCLEOTIDE SEQUENCE [LARGE SCALE GENOMIC DNA]</scope>
    <source>
        <strain evidence="12 13">DSM 27710</strain>
    </source>
</reference>
<keyword evidence="7" id="KW-0963">Cytoplasm</keyword>
<evidence type="ECO:0000256" key="2">
    <source>
        <dbReference type="ARBA" id="ARBA00008676"/>
    </source>
</evidence>
<proteinExistence type="inferred from homology"/>
<dbReference type="OrthoDB" id="9781789at2"/>
<feature type="binding site" evidence="7 10">
    <location>
        <position position="46"/>
    </location>
    <ligand>
        <name>Mg(2+)</name>
        <dbReference type="ChEBI" id="CHEBI:18420"/>
    </ligand>
</feature>
<dbReference type="EC" id="2.1.2.11" evidence="7"/>
<feature type="binding site" evidence="7 9">
    <location>
        <begin position="46"/>
        <end position="47"/>
    </location>
    <ligand>
        <name>3-methyl-2-oxobutanoate</name>
        <dbReference type="ChEBI" id="CHEBI:11851"/>
    </ligand>
</feature>
<comment type="catalytic activity">
    <reaction evidence="7">
        <text>(6R)-5,10-methylene-5,6,7,8-tetrahydrofolate + 3-methyl-2-oxobutanoate + H2O = 2-dehydropantoate + (6S)-5,6,7,8-tetrahydrofolate</text>
        <dbReference type="Rhea" id="RHEA:11824"/>
        <dbReference type="ChEBI" id="CHEBI:11561"/>
        <dbReference type="ChEBI" id="CHEBI:11851"/>
        <dbReference type="ChEBI" id="CHEBI:15377"/>
        <dbReference type="ChEBI" id="CHEBI:15636"/>
        <dbReference type="ChEBI" id="CHEBI:57453"/>
        <dbReference type="EC" id="2.1.2.11"/>
    </reaction>
</comment>
<keyword evidence="12" id="KW-0489">Methyltransferase</keyword>
<dbReference type="NCBIfam" id="NF001452">
    <property type="entry name" value="PRK00311.1"/>
    <property type="match status" value="1"/>
</dbReference>
<comment type="pathway">
    <text evidence="1 7">Cofactor biosynthesis; (R)-pantothenate biosynthesis; (R)-pantoate from 3-methyl-2-oxobutanoate: step 1/2.</text>
</comment>
<feature type="binding site" evidence="7 9">
    <location>
        <position position="85"/>
    </location>
    <ligand>
        <name>3-methyl-2-oxobutanoate</name>
        <dbReference type="ChEBI" id="CHEBI:11851"/>
    </ligand>
</feature>
<accession>A0A0K1PE71</accession>
<dbReference type="CDD" id="cd06557">
    <property type="entry name" value="KPHMT-like"/>
    <property type="match status" value="1"/>
</dbReference>
<dbReference type="FunFam" id="3.20.20.60:FF:000003">
    <property type="entry name" value="3-methyl-2-oxobutanoate hydroxymethyltransferase"/>
    <property type="match status" value="1"/>
</dbReference>
<feature type="binding site" evidence="7 10">
    <location>
        <position position="117"/>
    </location>
    <ligand>
        <name>Mg(2+)</name>
        <dbReference type="ChEBI" id="CHEBI:18420"/>
    </ligand>
</feature>
<comment type="subcellular location">
    <subcellularLocation>
        <location evidence="7">Cytoplasm</location>
    </subcellularLocation>
</comment>
<keyword evidence="7 10" id="KW-0460">Magnesium</keyword>